<evidence type="ECO:0000313" key="2">
    <source>
        <dbReference type="Proteomes" id="UP000463700"/>
    </source>
</evidence>
<evidence type="ECO:0000313" key="1">
    <source>
        <dbReference type="EMBL" id="KAE8759280.1"/>
    </source>
</evidence>
<name>A0A6N6WIL5_9BURK</name>
<dbReference type="GO" id="GO:0008168">
    <property type="term" value="F:methyltransferase activity"/>
    <property type="evidence" value="ECO:0007669"/>
    <property type="project" value="UniProtKB-KW"/>
</dbReference>
<proteinExistence type="predicted"/>
<protein>
    <submittedName>
        <fullName evidence="1">SAM-dependent methyltransferase</fullName>
    </submittedName>
</protein>
<keyword evidence="1" id="KW-0489">Methyltransferase</keyword>
<sequence>MASPNPFEHIGFDDFRRFAQDESMSKYERIGFPDSYRQGYEAAIFEDICAKLTNLKTDGRKVVDIGPGCSDLPRMLIDLCAAKGHPLTLIDSQEMLNLLEDAPFIEKVHAMYPQCRDWIAEQAGKVDVILCYSVLHYVFVDASFFRFLDASLSLLAPGGQMLIGDIPNISKRKRFFLSETGVRFHKDYMKTDEAPVVELNKVEHDQIDDAVVMSLVQRARAQGFDAYVLPQDPALPMANRREDILIVRP</sequence>
<dbReference type="SUPFAM" id="SSF53335">
    <property type="entry name" value="S-adenosyl-L-methionine-dependent methyltransferases"/>
    <property type="match status" value="1"/>
</dbReference>
<dbReference type="OrthoDB" id="2085614at2"/>
<dbReference type="InterPro" id="IPR029063">
    <property type="entry name" value="SAM-dependent_MTases_sf"/>
</dbReference>
<accession>A0A6N6WIL5</accession>
<dbReference type="EMBL" id="VOSW01000023">
    <property type="protein sequence ID" value="KAE8759280.1"/>
    <property type="molecule type" value="Genomic_DNA"/>
</dbReference>
<reference evidence="1 2" key="1">
    <citation type="journal article" date="2020" name="Int. J. Syst. Evol. Microbiol.">
        <title>Paraburkholderia madseniana sp. nov., a phenolic acid-degrading bacterium isolated from acidic forest soil.</title>
        <authorList>
            <person name="Wilhelm R.C."/>
            <person name="Murphy S.J.L."/>
            <person name="Feriancek N.M."/>
            <person name="Karasz D.C."/>
            <person name="DeRito C.M."/>
            <person name="Newman J.D."/>
            <person name="Buckley D.H."/>
        </authorList>
    </citation>
    <scope>NUCLEOTIDE SEQUENCE [LARGE SCALE GENOMIC DNA]</scope>
    <source>
        <strain evidence="1 2">RP11</strain>
    </source>
</reference>
<dbReference type="RefSeq" id="WP_154560283.1">
    <property type="nucleotide sequence ID" value="NZ_VOSW01000023.1"/>
</dbReference>
<gene>
    <name evidence="1" type="ORF">FSO04_14185</name>
</gene>
<comment type="caution">
    <text evidence="1">The sequence shown here is derived from an EMBL/GenBank/DDBJ whole genome shotgun (WGS) entry which is preliminary data.</text>
</comment>
<dbReference type="Gene3D" id="3.40.50.150">
    <property type="entry name" value="Vaccinia Virus protein VP39"/>
    <property type="match status" value="1"/>
</dbReference>
<dbReference type="AlphaFoldDB" id="A0A6N6WIL5"/>
<keyword evidence="1" id="KW-0808">Transferase</keyword>
<dbReference type="GO" id="GO:0032259">
    <property type="term" value="P:methylation"/>
    <property type="evidence" value="ECO:0007669"/>
    <property type="project" value="UniProtKB-KW"/>
</dbReference>
<dbReference type="Proteomes" id="UP000463700">
    <property type="component" value="Unassembled WGS sequence"/>
</dbReference>
<dbReference type="CDD" id="cd02440">
    <property type="entry name" value="AdoMet_MTases"/>
    <property type="match status" value="1"/>
</dbReference>
<organism evidence="1 2">
    <name type="scientific">Paraburkholderia madseniana</name>
    <dbReference type="NCBI Taxonomy" id="2599607"/>
    <lineage>
        <taxon>Bacteria</taxon>
        <taxon>Pseudomonadati</taxon>
        <taxon>Pseudomonadota</taxon>
        <taxon>Betaproteobacteria</taxon>
        <taxon>Burkholderiales</taxon>
        <taxon>Burkholderiaceae</taxon>
        <taxon>Paraburkholderia</taxon>
    </lineage>
</organism>